<dbReference type="GO" id="GO:0005524">
    <property type="term" value="F:ATP binding"/>
    <property type="evidence" value="ECO:0007669"/>
    <property type="project" value="InterPro"/>
</dbReference>
<dbReference type="InterPro" id="IPR014001">
    <property type="entry name" value="Helicase_ATP-bd"/>
</dbReference>
<accession>A0AA92TKZ6</accession>
<reference evidence="3 4" key="1">
    <citation type="submission" date="2018-08" db="EMBL/GenBank/DDBJ databases">
        <title>A genome reference for cultivated species of the human gut microbiota.</title>
        <authorList>
            <person name="Zou Y."/>
            <person name="Xue W."/>
            <person name="Luo G."/>
        </authorList>
    </citation>
    <scope>NUCLEOTIDE SEQUENCE [LARGE SCALE GENOMIC DNA]</scope>
    <source>
        <strain evidence="3 4">AF22-1</strain>
    </source>
</reference>
<dbReference type="PANTHER" id="PTHR47396:SF1">
    <property type="entry name" value="ATP-DEPENDENT HELICASE IRC3-RELATED"/>
    <property type="match status" value="1"/>
</dbReference>
<dbReference type="InterPro" id="IPR006935">
    <property type="entry name" value="Helicase/UvrB_N"/>
</dbReference>
<dbReference type="GO" id="GO:0016787">
    <property type="term" value="F:hydrolase activity"/>
    <property type="evidence" value="ECO:0007669"/>
    <property type="project" value="InterPro"/>
</dbReference>
<dbReference type="InterPro" id="IPR050742">
    <property type="entry name" value="Helicase_Restrict-Modif_Enz"/>
</dbReference>
<dbReference type="GO" id="GO:0004386">
    <property type="term" value="F:helicase activity"/>
    <property type="evidence" value="ECO:0007669"/>
    <property type="project" value="UniProtKB-KW"/>
</dbReference>
<dbReference type="EMBL" id="QRVN01000021">
    <property type="protein sequence ID" value="RGS46379.1"/>
    <property type="molecule type" value="Genomic_DNA"/>
</dbReference>
<evidence type="ECO:0000313" key="4">
    <source>
        <dbReference type="Proteomes" id="UP000286113"/>
    </source>
</evidence>
<keyword evidence="3" id="KW-0547">Nucleotide-binding</keyword>
<organism evidence="3 4">
    <name type="scientific">Segatella copri</name>
    <dbReference type="NCBI Taxonomy" id="165179"/>
    <lineage>
        <taxon>Bacteria</taxon>
        <taxon>Pseudomonadati</taxon>
        <taxon>Bacteroidota</taxon>
        <taxon>Bacteroidia</taxon>
        <taxon>Bacteroidales</taxon>
        <taxon>Prevotellaceae</taxon>
        <taxon>Segatella</taxon>
    </lineage>
</organism>
<dbReference type="SMART" id="SM00490">
    <property type="entry name" value="HELICc"/>
    <property type="match status" value="1"/>
</dbReference>
<keyword evidence="3" id="KW-0347">Helicase</keyword>
<feature type="domain" description="Helicase ATP-binding" evidence="1">
    <location>
        <begin position="19"/>
        <end position="155"/>
    </location>
</feature>
<sequence>MTKDIQLFDYQEDMVKRVQEAFKHHDAVMVQMPTGTGKTYLLAALVGLFLKEEVWVVAHRRELVSQIKDTLENFFSSLKNTSIKVTSIQWLSRHYGEMEEKPGLIVIDEAHHALAETYAEVMNAYPKAKKLGLTATPYRLNGKGFTDLFDTLLCSWSMEKFIAEGRLSLYDYYSIKPDSADQLLIDSLQKRGADGDYQQKELNEVMDVKPSLERLCLTIKEYVPGKKGIVYAISIQHAEHIAEYFRENGIKAVAISSKTPLAERQELIERFKSSSLSSSLNSTSNTSDEIEVLVSVDLFSEGFDCPDVEFIQLARPTLSLAKYMQMVGRGLRVAEGKEFCVILDNVGLYKRFGLPSVDRDWQSMFEGRTSLEDILQEACLQVNSHNCRMDLMMDGDEEMMKIINHKRQQQMIMDTYGYQIVEDEKGLKGIKDKDGKIILECQYKKIEVTSDGFAYCYIRKKVGRKEWIDLRNRLWFANKPQNVKLMGIDFSTEDGKKLYPRIQSKYIDEKTYLTVKTLELQVGTGLSWKHRFIPWDEPNKVYLYKEGEGNSRLYIDENEQYYVQKNIGSQLEKVDSREELAEFAQRDKEERKESLEKLKNSYKHYEYYPADNLYPIKKHLGTAKDKITIEKDGIWHVEDAQVNESYWVDPVTRRKHYTRPVLFKRGYLNILKEGDWCYVRNIPGLMNRPLRQWEIVADDNLCVINNKYLIEKSETDQWYKICKRTDDFTYFSVLACFYESEYIKDDTEIQITQFDGEGLKMTQEGFPYTPLVIKTHKRSRWL</sequence>
<dbReference type="PROSITE" id="PS51194">
    <property type="entry name" value="HELICASE_CTER"/>
    <property type="match status" value="1"/>
</dbReference>
<keyword evidence="3" id="KW-0067">ATP-binding</keyword>
<dbReference type="SMART" id="SM00487">
    <property type="entry name" value="DEXDc"/>
    <property type="match status" value="1"/>
</dbReference>
<dbReference type="PANTHER" id="PTHR47396">
    <property type="entry name" value="TYPE I RESTRICTION ENZYME ECOKI R PROTEIN"/>
    <property type="match status" value="1"/>
</dbReference>
<dbReference type="GO" id="GO:0003677">
    <property type="term" value="F:DNA binding"/>
    <property type="evidence" value="ECO:0007669"/>
    <property type="project" value="InterPro"/>
</dbReference>
<evidence type="ECO:0000313" key="3">
    <source>
        <dbReference type="EMBL" id="RGS46379.1"/>
    </source>
</evidence>
<dbReference type="Proteomes" id="UP000286113">
    <property type="component" value="Unassembled WGS sequence"/>
</dbReference>
<proteinExistence type="predicted"/>
<protein>
    <submittedName>
        <fullName evidence="3">ATP-dependent helicase</fullName>
    </submittedName>
</protein>
<gene>
    <name evidence="3" type="ORF">DWX90_10195</name>
</gene>
<name>A0AA92TKZ6_9BACT</name>
<keyword evidence="3" id="KW-0378">Hydrolase</keyword>
<dbReference type="SUPFAM" id="SSF52540">
    <property type="entry name" value="P-loop containing nucleoside triphosphate hydrolases"/>
    <property type="match status" value="1"/>
</dbReference>
<dbReference type="GO" id="GO:0005829">
    <property type="term" value="C:cytosol"/>
    <property type="evidence" value="ECO:0007669"/>
    <property type="project" value="TreeGrafter"/>
</dbReference>
<dbReference type="CDD" id="cd18799">
    <property type="entry name" value="SF2_C_EcoAI-like"/>
    <property type="match status" value="1"/>
</dbReference>
<dbReference type="Pfam" id="PF04851">
    <property type="entry name" value="ResIII"/>
    <property type="match status" value="1"/>
</dbReference>
<dbReference type="InterPro" id="IPR027417">
    <property type="entry name" value="P-loop_NTPase"/>
</dbReference>
<evidence type="ECO:0000259" key="1">
    <source>
        <dbReference type="PROSITE" id="PS51192"/>
    </source>
</evidence>
<evidence type="ECO:0000259" key="2">
    <source>
        <dbReference type="PROSITE" id="PS51194"/>
    </source>
</evidence>
<feature type="domain" description="Helicase C-terminal" evidence="2">
    <location>
        <begin position="211"/>
        <end position="372"/>
    </location>
</feature>
<comment type="caution">
    <text evidence="3">The sequence shown here is derived from an EMBL/GenBank/DDBJ whole genome shotgun (WGS) entry which is preliminary data.</text>
</comment>
<dbReference type="Gene3D" id="3.40.50.300">
    <property type="entry name" value="P-loop containing nucleotide triphosphate hydrolases"/>
    <property type="match status" value="2"/>
</dbReference>
<dbReference type="PROSITE" id="PS51192">
    <property type="entry name" value="HELICASE_ATP_BIND_1"/>
    <property type="match status" value="1"/>
</dbReference>
<dbReference type="InterPro" id="IPR001650">
    <property type="entry name" value="Helicase_C-like"/>
</dbReference>
<dbReference type="AlphaFoldDB" id="A0AA92TKZ6"/>
<dbReference type="Pfam" id="PF00271">
    <property type="entry name" value="Helicase_C"/>
    <property type="match status" value="1"/>
</dbReference>